<keyword evidence="2" id="KW-1185">Reference proteome</keyword>
<proteinExistence type="predicted"/>
<dbReference type="EMBL" id="JARKNE010000008">
    <property type="protein sequence ID" value="KAK5812097.1"/>
    <property type="molecule type" value="Genomic_DNA"/>
</dbReference>
<reference evidence="1 2" key="1">
    <citation type="submission" date="2023-03" db="EMBL/GenBank/DDBJ databases">
        <title>WGS of Gossypium arboreum.</title>
        <authorList>
            <person name="Yu D."/>
        </authorList>
    </citation>
    <scope>NUCLEOTIDE SEQUENCE [LARGE SCALE GENOMIC DNA]</scope>
    <source>
        <tissue evidence="1">Leaf</tissue>
    </source>
</reference>
<evidence type="ECO:0008006" key="3">
    <source>
        <dbReference type="Google" id="ProtNLM"/>
    </source>
</evidence>
<accession>A0ABR0P313</accession>
<name>A0ABR0P313_GOSAR</name>
<gene>
    <name evidence="1" type="ORF">PVK06_027502</name>
</gene>
<dbReference type="Proteomes" id="UP001358586">
    <property type="component" value="Chromosome 8"/>
</dbReference>
<evidence type="ECO:0000313" key="1">
    <source>
        <dbReference type="EMBL" id="KAK5812097.1"/>
    </source>
</evidence>
<organism evidence="1 2">
    <name type="scientific">Gossypium arboreum</name>
    <name type="common">Tree cotton</name>
    <name type="synonym">Gossypium nanking</name>
    <dbReference type="NCBI Taxonomy" id="29729"/>
    <lineage>
        <taxon>Eukaryota</taxon>
        <taxon>Viridiplantae</taxon>
        <taxon>Streptophyta</taxon>
        <taxon>Embryophyta</taxon>
        <taxon>Tracheophyta</taxon>
        <taxon>Spermatophyta</taxon>
        <taxon>Magnoliopsida</taxon>
        <taxon>eudicotyledons</taxon>
        <taxon>Gunneridae</taxon>
        <taxon>Pentapetalae</taxon>
        <taxon>rosids</taxon>
        <taxon>malvids</taxon>
        <taxon>Malvales</taxon>
        <taxon>Malvaceae</taxon>
        <taxon>Malvoideae</taxon>
        <taxon>Gossypium</taxon>
    </lineage>
</organism>
<evidence type="ECO:0000313" key="2">
    <source>
        <dbReference type="Proteomes" id="UP001358586"/>
    </source>
</evidence>
<protein>
    <recommendedName>
        <fullName evidence="3">Retrotransposon Copia-like N-terminal domain-containing protein</fullName>
    </recommendedName>
</protein>
<comment type="caution">
    <text evidence="1">The sequence shown here is derived from an EMBL/GenBank/DDBJ whole genome shotgun (WGS) entry which is preliminary data.</text>
</comment>
<sequence length="211" mass="23434">MKIALLAKNKLGFVDDTCSKDSLPEEMGYQWERCNAIVLSWILNTVSKELLAGIVFTSSAAAVWNNLCEQQNVEHSLQQRLFQFLMGLNGTYNAVRSHIFLLNPLPSVSHAYSMLVQEDSQRQHSSSDVGADPISFHSVHMVQKKRFNGTCDHCKIKGHKRENCYRLISYPADFKFTKKKANTSSGSIVNNASAIDSASGNELSSNISSCP</sequence>
<dbReference type="PANTHER" id="PTHR34222">
    <property type="entry name" value="GAG_PRE-INTEGRS DOMAIN-CONTAINING PROTEIN"/>
    <property type="match status" value="1"/>
</dbReference>
<dbReference type="PANTHER" id="PTHR34222:SF97">
    <property type="entry name" value="CATALYTIC REGION, PUTATIVE-RELATED"/>
    <property type="match status" value="1"/>
</dbReference>